<dbReference type="Pfam" id="PF00076">
    <property type="entry name" value="RRM_1"/>
    <property type="match status" value="1"/>
</dbReference>
<proteinExistence type="predicted"/>
<name>A0AAU9PH26_9ASTR</name>
<comment type="caution">
    <text evidence="4">The sequence shown here is derived from an EMBL/GenBank/DDBJ whole genome shotgun (WGS) entry which is preliminary data.</text>
</comment>
<sequence>MVDSVSTPFYVTNFPPDADVKSLWDVRDKVGKVVDVYVAQKLSKIGKRFAFVHFLKFSRDVSNKGGSTVKGHVITLNYNDQVLRSKVHADVQTSSFANVVKGDVGVKNKKGSVPVCILQGKEIDNSLSMKASIFCLRSLRRLRHIFQSLDRLLMVFFVKEHAIWLDLVGLPCCAWNDVAVKKLATMWGEVCFLEEVGDTPLAVKRVCIKTGKPSLIHDMIKVVAQGVEYGVVVRVISNWEPDIMEEGEIENGDKVDEGQEESFSTDNTPINGARGAGFVDRKGRFFQTTTKRKGNGAVDGGICPPNVAATRVVAENQCKPVVPSQVRVAECELPDGPSHLVADVEGEGISKSPSQPLGFRQDQSSTSHGSSKMLKKKVPVVFDDMEDVLKHLKWVVFLDVVKGVVADFISNPAWSKFVVFKNKLKFIKARIRSWKAESKSVAQLSSSQLLGRLVDIDNCIDDGQSSTDII</sequence>
<evidence type="ECO:0000313" key="4">
    <source>
        <dbReference type="EMBL" id="CAH1449455.1"/>
    </source>
</evidence>
<feature type="region of interest" description="Disordered" evidence="2">
    <location>
        <begin position="347"/>
        <end position="371"/>
    </location>
</feature>
<dbReference type="SUPFAM" id="SSF54928">
    <property type="entry name" value="RNA-binding domain, RBD"/>
    <property type="match status" value="1"/>
</dbReference>
<keyword evidence="5" id="KW-1185">Reference proteome</keyword>
<evidence type="ECO:0000313" key="5">
    <source>
        <dbReference type="Proteomes" id="UP001157418"/>
    </source>
</evidence>
<feature type="compositionally biased region" description="Polar residues" evidence="2">
    <location>
        <begin position="351"/>
        <end position="370"/>
    </location>
</feature>
<feature type="region of interest" description="Disordered" evidence="2">
    <location>
        <begin position="251"/>
        <end position="272"/>
    </location>
</feature>
<organism evidence="4 5">
    <name type="scientific">Lactuca virosa</name>
    <dbReference type="NCBI Taxonomy" id="75947"/>
    <lineage>
        <taxon>Eukaryota</taxon>
        <taxon>Viridiplantae</taxon>
        <taxon>Streptophyta</taxon>
        <taxon>Embryophyta</taxon>
        <taxon>Tracheophyta</taxon>
        <taxon>Spermatophyta</taxon>
        <taxon>Magnoliopsida</taxon>
        <taxon>eudicotyledons</taxon>
        <taxon>Gunneridae</taxon>
        <taxon>Pentapetalae</taxon>
        <taxon>asterids</taxon>
        <taxon>campanulids</taxon>
        <taxon>Asterales</taxon>
        <taxon>Asteraceae</taxon>
        <taxon>Cichorioideae</taxon>
        <taxon>Cichorieae</taxon>
        <taxon>Lactucinae</taxon>
        <taxon>Lactuca</taxon>
    </lineage>
</organism>
<keyword evidence="1" id="KW-0694">RNA-binding</keyword>
<evidence type="ECO:0000256" key="1">
    <source>
        <dbReference type="PROSITE-ProRule" id="PRU00176"/>
    </source>
</evidence>
<dbReference type="Proteomes" id="UP001157418">
    <property type="component" value="Unassembled WGS sequence"/>
</dbReference>
<dbReference type="GO" id="GO:0003723">
    <property type="term" value="F:RNA binding"/>
    <property type="evidence" value="ECO:0007669"/>
    <property type="project" value="UniProtKB-UniRule"/>
</dbReference>
<dbReference type="EMBL" id="CAKMRJ010005634">
    <property type="protein sequence ID" value="CAH1449455.1"/>
    <property type="molecule type" value="Genomic_DNA"/>
</dbReference>
<feature type="domain" description="RRM" evidence="3">
    <location>
        <begin position="7"/>
        <end position="81"/>
    </location>
</feature>
<protein>
    <recommendedName>
        <fullName evidence="3">RRM domain-containing protein</fullName>
    </recommendedName>
</protein>
<dbReference type="InterPro" id="IPR012677">
    <property type="entry name" value="Nucleotide-bd_a/b_plait_sf"/>
</dbReference>
<dbReference type="InterPro" id="IPR000504">
    <property type="entry name" value="RRM_dom"/>
</dbReference>
<dbReference type="PROSITE" id="PS50102">
    <property type="entry name" value="RRM"/>
    <property type="match status" value="1"/>
</dbReference>
<evidence type="ECO:0000259" key="3">
    <source>
        <dbReference type="PROSITE" id="PS50102"/>
    </source>
</evidence>
<feature type="compositionally biased region" description="Polar residues" evidence="2">
    <location>
        <begin position="261"/>
        <end position="270"/>
    </location>
</feature>
<dbReference type="AlphaFoldDB" id="A0AAU9PH26"/>
<dbReference type="Gene3D" id="3.30.70.330">
    <property type="match status" value="1"/>
</dbReference>
<gene>
    <name evidence="4" type="ORF">LVIROSA_LOCUS34938</name>
</gene>
<dbReference type="InterPro" id="IPR035979">
    <property type="entry name" value="RBD_domain_sf"/>
</dbReference>
<accession>A0AAU9PH26</accession>
<evidence type="ECO:0000256" key="2">
    <source>
        <dbReference type="SAM" id="MobiDB-lite"/>
    </source>
</evidence>
<reference evidence="4 5" key="1">
    <citation type="submission" date="2022-01" db="EMBL/GenBank/DDBJ databases">
        <authorList>
            <person name="Xiong W."/>
            <person name="Schranz E."/>
        </authorList>
    </citation>
    <scope>NUCLEOTIDE SEQUENCE [LARGE SCALE GENOMIC DNA]</scope>
</reference>